<evidence type="ECO:0000256" key="4">
    <source>
        <dbReference type="ARBA" id="ARBA00022777"/>
    </source>
</evidence>
<accession>A0ABQ5KMW9</accession>
<dbReference type="GO" id="GO:0016301">
    <property type="term" value="F:kinase activity"/>
    <property type="evidence" value="ECO:0007669"/>
    <property type="project" value="UniProtKB-KW"/>
</dbReference>
<keyword evidence="3 6" id="KW-0547">Nucleotide-binding</keyword>
<feature type="compositionally biased region" description="Low complexity" evidence="9">
    <location>
        <begin position="406"/>
        <end position="466"/>
    </location>
</feature>
<evidence type="ECO:0000256" key="3">
    <source>
        <dbReference type="ARBA" id="ARBA00022741"/>
    </source>
</evidence>
<dbReference type="PANTHER" id="PTHR24055">
    <property type="entry name" value="MITOGEN-ACTIVATED PROTEIN KINASE"/>
    <property type="match status" value="1"/>
</dbReference>
<dbReference type="InterPro" id="IPR008271">
    <property type="entry name" value="Ser/Thr_kinase_AS"/>
</dbReference>
<keyword evidence="1 7" id="KW-0723">Serine/threonine-protein kinase</keyword>
<evidence type="ECO:0000313" key="12">
    <source>
        <dbReference type="Proteomes" id="UP001057375"/>
    </source>
</evidence>
<dbReference type="SMART" id="SM00220">
    <property type="entry name" value="S_TKc"/>
    <property type="match status" value="1"/>
</dbReference>
<evidence type="ECO:0000313" key="11">
    <source>
        <dbReference type="EMBL" id="GKT33286.1"/>
    </source>
</evidence>
<feature type="domain" description="Protein kinase" evidence="10">
    <location>
        <begin position="13"/>
        <end position="341"/>
    </location>
</feature>
<evidence type="ECO:0000256" key="2">
    <source>
        <dbReference type="ARBA" id="ARBA00022679"/>
    </source>
</evidence>
<organism evidence="11 12">
    <name type="scientific">Aduncisulcus paluster</name>
    <dbReference type="NCBI Taxonomy" id="2918883"/>
    <lineage>
        <taxon>Eukaryota</taxon>
        <taxon>Metamonada</taxon>
        <taxon>Carpediemonas-like organisms</taxon>
        <taxon>Aduncisulcus</taxon>
    </lineage>
</organism>
<dbReference type="SUPFAM" id="SSF56112">
    <property type="entry name" value="Protein kinase-like (PK-like)"/>
    <property type="match status" value="1"/>
</dbReference>
<dbReference type="EMBL" id="BQXS01010197">
    <property type="protein sequence ID" value="GKT33286.1"/>
    <property type="molecule type" value="Genomic_DNA"/>
</dbReference>
<dbReference type="InterPro" id="IPR011009">
    <property type="entry name" value="Kinase-like_dom_sf"/>
</dbReference>
<dbReference type="PROSITE" id="PS00107">
    <property type="entry name" value="PROTEIN_KINASE_ATP"/>
    <property type="match status" value="1"/>
</dbReference>
<proteinExistence type="inferred from homology"/>
<dbReference type="PROSITE" id="PS00108">
    <property type="entry name" value="PROTEIN_KINASE_ST"/>
    <property type="match status" value="1"/>
</dbReference>
<name>A0ABQ5KMW9_9EUKA</name>
<dbReference type="InterPro" id="IPR050117">
    <property type="entry name" value="MAPK"/>
</dbReference>
<evidence type="ECO:0000256" key="7">
    <source>
        <dbReference type="RuleBase" id="RU000304"/>
    </source>
</evidence>
<dbReference type="InterPro" id="IPR017441">
    <property type="entry name" value="Protein_kinase_ATP_BS"/>
</dbReference>
<dbReference type="Gene3D" id="3.30.200.20">
    <property type="entry name" value="Phosphorylase Kinase, domain 1"/>
    <property type="match status" value="1"/>
</dbReference>
<dbReference type="Gene3D" id="1.10.510.10">
    <property type="entry name" value="Transferase(Phosphotransferase) domain 1"/>
    <property type="match status" value="1"/>
</dbReference>
<dbReference type="PROSITE" id="PS01351">
    <property type="entry name" value="MAPK"/>
    <property type="match status" value="1"/>
</dbReference>
<feature type="binding site" evidence="6">
    <location>
        <position position="43"/>
    </location>
    <ligand>
        <name>ATP</name>
        <dbReference type="ChEBI" id="CHEBI:30616"/>
    </ligand>
</feature>
<keyword evidence="4 8" id="KW-0418">Kinase</keyword>
<comment type="activity regulation">
    <text evidence="8">Activated by threonine and tyrosine phosphorylation.</text>
</comment>
<evidence type="ECO:0000256" key="5">
    <source>
        <dbReference type="ARBA" id="ARBA00022840"/>
    </source>
</evidence>
<dbReference type="Pfam" id="PF00069">
    <property type="entry name" value="Pkinase"/>
    <property type="match status" value="1"/>
</dbReference>
<keyword evidence="2 8" id="KW-0808">Transferase</keyword>
<dbReference type="InterPro" id="IPR003527">
    <property type="entry name" value="MAP_kinase_CS"/>
</dbReference>
<keyword evidence="5 6" id="KW-0067">ATP-binding</keyword>
<evidence type="ECO:0000256" key="9">
    <source>
        <dbReference type="SAM" id="MobiDB-lite"/>
    </source>
</evidence>
<evidence type="ECO:0000256" key="1">
    <source>
        <dbReference type="ARBA" id="ARBA00022527"/>
    </source>
</evidence>
<feature type="non-terminal residue" evidence="11">
    <location>
        <position position="466"/>
    </location>
</feature>
<sequence length="466" mass="51408">MSEIVDKHVLKRYDIHSKVGKGAYGIVFKAKDRKTGKTVAVKKVYDAFLNITDAQRTFREIMILQQLKHDNIIPLIDIMKADNDRDFYIVFPFVSTDLHAVVRTNILENIHKKYILYQLLLALAYIHSGELLHRDLKPSNILINSDCIVRLCDFGLARSLACDSSSSKPESAALLTDYVATRWYRAPEILLGVSAYTSGIDMWSLGCLFGELLTGKPLFPGSSTLNQLTRIINMTGHPSEEDLKEIGSPFARTMLDAIPTTAPKSTPFVQWAKTGILPSIASDPALNKRFSYCTPSPMTVRRLALLIPSACPETIDILARLLSFSPSHRLQAEDALHHPFVAVFSRGEGTASTPSISLPVAPYPLLLRPISLPLSDGVKYSVEEYRQKVYECIRKRKRRKERHGLSRSGSSFSSGSRSSLSSSSTASLRSSHSSSRSTHSRSTLSHSSSSSSSSVSSSSSAHSSSR</sequence>
<evidence type="ECO:0000259" key="10">
    <source>
        <dbReference type="PROSITE" id="PS50011"/>
    </source>
</evidence>
<comment type="caution">
    <text evidence="11">The sequence shown here is derived from an EMBL/GenBank/DDBJ whole genome shotgun (WGS) entry which is preliminary data.</text>
</comment>
<reference evidence="11" key="1">
    <citation type="submission" date="2022-03" db="EMBL/GenBank/DDBJ databases">
        <title>Draft genome sequence of Aduncisulcus paluster, a free-living microaerophilic Fornicata.</title>
        <authorList>
            <person name="Yuyama I."/>
            <person name="Kume K."/>
            <person name="Tamura T."/>
            <person name="Inagaki Y."/>
            <person name="Hashimoto T."/>
        </authorList>
    </citation>
    <scope>NUCLEOTIDE SEQUENCE</scope>
    <source>
        <strain evidence="11">NY0171</strain>
    </source>
</reference>
<dbReference type="InterPro" id="IPR000719">
    <property type="entry name" value="Prot_kinase_dom"/>
</dbReference>
<gene>
    <name evidence="11" type="ORF">ADUPG1_007246</name>
</gene>
<comment type="similarity">
    <text evidence="8">Belongs to the protein kinase superfamily. Ser/Thr protein kinase family. MAP kinase subfamily.</text>
</comment>
<protein>
    <recommendedName>
        <fullName evidence="8">Mitogen-activated protein kinase</fullName>
        <ecNumber evidence="8">2.7.11.24</ecNumber>
    </recommendedName>
</protein>
<dbReference type="Proteomes" id="UP001057375">
    <property type="component" value="Unassembled WGS sequence"/>
</dbReference>
<comment type="cofactor">
    <cofactor evidence="8">
        <name>Mg(2+)</name>
        <dbReference type="ChEBI" id="CHEBI:18420"/>
    </cofactor>
</comment>
<feature type="region of interest" description="Disordered" evidence="9">
    <location>
        <begin position="396"/>
        <end position="466"/>
    </location>
</feature>
<keyword evidence="12" id="KW-1185">Reference proteome</keyword>
<evidence type="ECO:0000256" key="8">
    <source>
        <dbReference type="RuleBase" id="RU361165"/>
    </source>
</evidence>
<evidence type="ECO:0000256" key="6">
    <source>
        <dbReference type="PROSITE-ProRule" id="PRU10141"/>
    </source>
</evidence>
<keyword evidence="8" id="KW-0460">Magnesium</keyword>
<dbReference type="EC" id="2.7.11.24" evidence="8"/>
<dbReference type="PROSITE" id="PS50011">
    <property type="entry name" value="PROTEIN_KINASE_DOM"/>
    <property type="match status" value="1"/>
</dbReference>
<comment type="catalytic activity">
    <reaction evidence="8">
        <text>L-threonyl-[protein] + ATP = O-phospho-L-threonyl-[protein] + ADP + H(+)</text>
        <dbReference type="Rhea" id="RHEA:46608"/>
        <dbReference type="Rhea" id="RHEA-COMP:11060"/>
        <dbReference type="Rhea" id="RHEA-COMP:11605"/>
        <dbReference type="ChEBI" id="CHEBI:15378"/>
        <dbReference type="ChEBI" id="CHEBI:30013"/>
        <dbReference type="ChEBI" id="CHEBI:30616"/>
        <dbReference type="ChEBI" id="CHEBI:61977"/>
        <dbReference type="ChEBI" id="CHEBI:456216"/>
        <dbReference type="EC" id="2.7.11.24"/>
    </reaction>
</comment>